<dbReference type="HOGENOM" id="CLU_1513297_0_0_1"/>
<dbReference type="Pfam" id="PF03033">
    <property type="entry name" value="Glyco_transf_28"/>
    <property type="match status" value="1"/>
</dbReference>
<organism evidence="2 3">
    <name type="scientific">Emiliania huxleyi (strain CCMP1516)</name>
    <dbReference type="NCBI Taxonomy" id="280463"/>
    <lineage>
        <taxon>Eukaryota</taxon>
        <taxon>Haptista</taxon>
        <taxon>Haptophyta</taxon>
        <taxon>Prymnesiophyceae</taxon>
        <taxon>Isochrysidales</taxon>
        <taxon>Noelaerhabdaceae</taxon>
        <taxon>Emiliania</taxon>
    </lineage>
</organism>
<dbReference type="AlphaFoldDB" id="A0A0D3IEA5"/>
<protein>
    <recommendedName>
        <fullName evidence="1">Glycosyltransferase family 28 N-terminal domain-containing protein</fullName>
    </recommendedName>
</protein>
<dbReference type="GO" id="GO:0005975">
    <property type="term" value="P:carbohydrate metabolic process"/>
    <property type="evidence" value="ECO:0007669"/>
    <property type="project" value="InterPro"/>
</dbReference>
<dbReference type="EnsemblProtists" id="EOD09590">
    <property type="protein sequence ID" value="EOD09590"/>
    <property type="gene ID" value="EMIHUDRAFT_96836"/>
</dbReference>
<reference evidence="3" key="1">
    <citation type="journal article" date="2013" name="Nature">
        <title>Pan genome of the phytoplankton Emiliania underpins its global distribution.</title>
        <authorList>
            <person name="Read B.A."/>
            <person name="Kegel J."/>
            <person name="Klute M.J."/>
            <person name="Kuo A."/>
            <person name="Lefebvre S.C."/>
            <person name="Maumus F."/>
            <person name="Mayer C."/>
            <person name="Miller J."/>
            <person name="Monier A."/>
            <person name="Salamov A."/>
            <person name="Young J."/>
            <person name="Aguilar M."/>
            <person name="Claverie J.M."/>
            <person name="Frickenhaus S."/>
            <person name="Gonzalez K."/>
            <person name="Herman E.K."/>
            <person name="Lin Y.C."/>
            <person name="Napier J."/>
            <person name="Ogata H."/>
            <person name="Sarno A.F."/>
            <person name="Shmutz J."/>
            <person name="Schroeder D."/>
            <person name="de Vargas C."/>
            <person name="Verret F."/>
            <person name="von Dassow P."/>
            <person name="Valentin K."/>
            <person name="Van de Peer Y."/>
            <person name="Wheeler G."/>
            <person name="Dacks J.B."/>
            <person name="Delwiche C.F."/>
            <person name="Dyhrman S.T."/>
            <person name="Glockner G."/>
            <person name="John U."/>
            <person name="Richards T."/>
            <person name="Worden A.Z."/>
            <person name="Zhang X."/>
            <person name="Grigoriev I.V."/>
            <person name="Allen A.E."/>
            <person name="Bidle K."/>
            <person name="Borodovsky M."/>
            <person name="Bowler C."/>
            <person name="Brownlee C."/>
            <person name="Cock J.M."/>
            <person name="Elias M."/>
            <person name="Gladyshev V.N."/>
            <person name="Groth M."/>
            <person name="Guda C."/>
            <person name="Hadaegh A."/>
            <person name="Iglesias-Rodriguez M.D."/>
            <person name="Jenkins J."/>
            <person name="Jones B.M."/>
            <person name="Lawson T."/>
            <person name="Leese F."/>
            <person name="Lindquist E."/>
            <person name="Lobanov A."/>
            <person name="Lomsadze A."/>
            <person name="Malik S.B."/>
            <person name="Marsh M.E."/>
            <person name="Mackinder L."/>
            <person name="Mock T."/>
            <person name="Mueller-Roeber B."/>
            <person name="Pagarete A."/>
            <person name="Parker M."/>
            <person name="Probert I."/>
            <person name="Quesneville H."/>
            <person name="Raines C."/>
            <person name="Rensing S.A."/>
            <person name="Riano-Pachon D.M."/>
            <person name="Richier S."/>
            <person name="Rokitta S."/>
            <person name="Shiraiwa Y."/>
            <person name="Soanes D.M."/>
            <person name="van der Giezen M."/>
            <person name="Wahlund T.M."/>
            <person name="Williams B."/>
            <person name="Wilson W."/>
            <person name="Wolfe G."/>
            <person name="Wurch L.L."/>
        </authorList>
    </citation>
    <scope>NUCLEOTIDE SEQUENCE</scope>
</reference>
<dbReference type="RefSeq" id="XP_005762019.1">
    <property type="nucleotide sequence ID" value="XM_005761962.1"/>
</dbReference>
<evidence type="ECO:0000259" key="1">
    <source>
        <dbReference type="Pfam" id="PF03033"/>
    </source>
</evidence>
<dbReference type="PaxDb" id="2903-EOD09590"/>
<sequence>MDRMQAAPKLRILLSVWGSRGDMQPYVAAALGMMAAGHKVSIMSKPDLKAFVEANGVNFLGFDVPTEAATPEKQQDGDNNPFLRAKADAAKMFDEGVSFSYCMNNIATIFHSKTETVNERNAWLLQLLQLCSKGPDGTQNRCRRSDALLGAHVRLEPGGSHKAYRGARAAFDSEVRRV</sequence>
<dbReference type="Proteomes" id="UP000013827">
    <property type="component" value="Unassembled WGS sequence"/>
</dbReference>
<reference evidence="2" key="2">
    <citation type="submission" date="2024-10" db="UniProtKB">
        <authorList>
            <consortium name="EnsemblProtists"/>
        </authorList>
    </citation>
    <scope>IDENTIFICATION</scope>
</reference>
<dbReference type="SUPFAM" id="SSF53756">
    <property type="entry name" value="UDP-Glycosyltransferase/glycogen phosphorylase"/>
    <property type="match status" value="1"/>
</dbReference>
<dbReference type="Gene3D" id="3.40.50.2000">
    <property type="entry name" value="Glycogen Phosphorylase B"/>
    <property type="match status" value="1"/>
</dbReference>
<evidence type="ECO:0000313" key="2">
    <source>
        <dbReference type="EnsemblProtists" id="EOD09590"/>
    </source>
</evidence>
<proteinExistence type="predicted"/>
<dbReference type="KEGG" id="ehx:EMIHUDRAFT_96836"/>
<dbReference type="GeneID" id="17255638"/>
<evidence type="ECO:0000313" key="3">
    <source>
        <dbReference type="Proteomes" id="UP000013827"/>
    </source>
</evidence>
<feature type="domain" description="Glycosyltransferase family 28 N-terminal" evidence="1">
    <location>
        <begin position="12"/>
        <end position="65"/>
    </location>
</feature>
<name>A0A0D3IEA5_EMIH1</name>
<dbReference type="InterPro" id="IPR004276">
    <property type="entry name" value="GlycoTrans_28_N"/>
</dbReference>
<accession>A0A0D3IEA5</accession>
<dbReference type="GO" id="GO:0016758">
    <property type="term" value="F:hexosyltransferase activity"/>
    <property type="evidence" value="ECO:0007669"/>
    <property type="project" value="InterPro"/>
</dbReference>
<keyword evidence="3" id="KW-1185">Reference proteome</keyword>